<accession>A0A2M7XH88</accession>
<dbReference type="EMBL" id="PFWS01000040">
    <property type="protein sequence ID" value="PJA47219.1"/>
    <property type="molecule type" value="Genomic_DNA"/>
</dbReference>
<evidence type="ECO:0000256" key="1">
    <source>
        <dbReference type="ARBA" id="ARBA00006534"/>
    </source>
</evidence>
<dbReference type="InterPro" id="IPR029062">
    <property type="entry name" value="Class_I_gatase-like"/>
</dbReference>
<keyword evidence="4" id="KW-0720">Serine protease</keyword>
<reference evidence="6" key="1">
    <citation type="submission" date="2017-09" db="EMBL/GenBank/DDBJ databases">
        <title>Depth-based differentiation of microbial function through sediment-hosted aquifers and enrichment of novel symbionts in the deep terrestrial subsurface.</title>
        <authorList>
            <person name="Probst A.J."/>
            <person name="Ladd B."/>
            <person name="Jarett J.K."/>
            <person name="Geller-Mcgrath D.E."/>
            <person name="Sieber C.M.K."/>
            <person name="Emerson J.B."/>
            <person name="Anantharaman K."/>
            <person name="Thomas B.C."/>
            <person name="Malmstrom R."/>
            <person name="Stieglmeier M."/>
            <person name="Klingl A."/>
            <person name="Woyke T."/>
            <person name="Ryan C.M."/>
            <person name="Banfield J.F."/>
        </authorList>
    </citation>
    <scope>NUCLEOTIDE SEQUENCE [LARGE SCALE GENOMIC DNA]</scope>
</reference>
<organism evidence="5 6">
    <name type="scientific">Candidatus Uhrbacteria bacterium CG_4_9_14_3_um_filter_36_7</name>
    <dbReference type="NCBI Taxonomy" id="1975033"/>
    <lineage>
        <taxon>Bacteria</taxon>
        <taxon>Candidatus Uhriibacteriota</taxon>
    </lineage>
</organism>
<protein>
    <submittedName>
        <fullName evidence="5">Uncharacterized protein</fullName>
    </submittedName>
</protein>
<evidence type="ECO:0000313" key="5">
    <source>
        <dbReference type="EMBL" id="PJA47219.1"/>
    </source>
</evidence>
<sequence length="62" mass="6841">MGKIIALGGGEIGRPHENGRFYPVETNSIDKEIIKQTGKSKPKLLFIPTASNDSEGYFQVVY</sequence>
<evidence type="ECO:0000256" key="3">
    <source>
        <dbReference type="ARBA" id="ARBA00022801"/>
    </source>
</evidence>
<dbReference type="Proteomes" id="UP000229749">
    <property type="component" value="Unassembled WGS sequence"/>
</dbReference>
<dbReference type="GO" id="GO:0006508">
    <property type="term" value="P:proteolysis"/>
    <property type="evidence" value="ECO:0007669"/>
    <property type="project" value="UniProtKB-KW"/>
</dbReference>
<dbReference type="AlphaFoldDB" id="A0A2M7XH88"/>
<keyword evidence="3" id="KW-0378">Hydrolase</keyword>
<comment type="similarity">
    <text evidence="1">Belongs to the peptidase S51 family.</text>
</comment>
<dbReference type="Gene3D" id="3.40.50.880">
    <property type="match status" value="1"/>
</dbReference>
<gene>
    <name evidence="5" type="ORF">CO172_02570</name>
</gene>
<evidence type="ECO:0000313" key="6">
    <source>
        <dbReference type="Proteomes" id="UP000229749"/>
    </source>
</evidence>
<dbReference type="InterPro" id="IPR005320">
    <property type="entry name" value="Peptidase_S51"/>
</dbReference>
<evidence type="ECO:0000256" key="2">
    <source>
        <dbReference type="ARBA" id="ARBA00022670"/>
    </source>
</evidence>
<dbReference type="Pfam" id="PF03575">
    <property type="entry name" value="Peptidase_S51"/>
    <property type="match status" value="1"/>
</dbReference>
<evidence type="ECO:0000256" key="4">
    <source>
        <dbReference type="ARBA" id="ARBA00022825"/>
    </source>
</evidence>
<dbReference type="GO" id="GO:0008236">
    <property type="term" value="F:serine-type peptidase activity"/>
    <property type="evidence" value="ECO:0007669"/>
    <property type="project" value="UniProtKB-KW"/>
</dbReference>
<keyword evidence="2" id="KW-0645">Protease</keyword>
<proteinExistence type="inferred from homology"/>
<comment type="caution">
    <text evidence="5">The sequence shown here is derived from an EMBL/GenBank/DDBJ whole genome shotgun (WGS) entry which is preliminary data.</text>
</comment>
<name>A0A2M7XH88_9BACT</name>